<gene>
    <name evidence="1" type="ORF">EQU24_01150</name>
</gene>
<proteinExistence type="predicted"/>
<reference evidence="2" key="1">
    <citation type="journal article" date="2019" name="J. Bacteriol.">
        <title>A Mutagenic Screen Identifies a TonB-Dependent Receptor Required for the Lanthanide Metal Switch in the Type I Methanotroph 'Methylotuvimicrobium buryatense' 5GB1C.</title>
        <authorList>
            <person name="Groom J.D."/>
            <person name="Ford S.M."/>
            <person name="Pesesky M.W."/>
            <person name="Lidstrom M.E."/>
        </authorList>
    </citation>
    <scope>NUCLEOTIDE SEQUENCE [LARGE SCALE GENOMIC DNA]</scope>
    <source>
        <strain evidence="2">5GB1C</strain>
    </source>
</reference>
<evidence type="ECO:0000313" key="1">
    <source>
        <dbReference type="EMBL" id="QCW81014.1"/>
    </source>
</evidence>
<organism evidence="1 2">
    <name type="scientific">Methylotuvimicrobium buryatense</name>
    <name type="common">Methylomicrobium buryatense</name>
    <dbReference type="NCBI Taxonomy" id="95641"/>
    <lineage>
        <taxon>Bacteria</taxon>
        <taxon>Pseudomonadati</taxon>
        <taxon>Pseudomonadota</taxon>
        <taxon>Gammaproteobacteria</taxon>
        <taxon>Methylococcales</taxon>
        <taxon>Methylococcaceae</taxon>
        <taxon>Methylotuvimicrobium</taxon>
    </lineage>
</organism>
<dbReference type="STRING" id="675511.GCA_000341735_02773"/>
<dbReference type="KEGG" id="mbur:EQU24_01150"/>
<dbReference type="EMBL" id="CP035467">
    <property type="protein sequence ID" value="QCW81014.1"/>
    <property type="molecule type" value="Genomic_DNA"/>
</dbReference>
<keyword evidence="2" id="KW-1185">Reference proteome</keyword>
<dbReference type="Proteomes" id="UP000305881">
    <property type="component" value="Chromosome"/>
</dbReference>
<evidence type="ECO:0000313" key="2">
    <source>
        <dbReference type="Proteomes" id="UP000305881"/>
    </source>
</evidence>
<dbReference type="AlphaFoldDB" id="A0A4P9UIU6"/>
<sequence length="140" mass="16291">MAKSGRSIYFYTLDHYKADIEIAMDLENIDQRRAMAAAASKRYKQTVLFHWLERAEVDDGVDLTPTLALNLVKGWMGRGIDRLTLNKWFAVTGRTAANKSRDHHRKDELIEKYKEQVDRDIKKAISDMGKVRKAVFYRIN</sequence>
<protein>
    <submittedName>
        <fullName evidence="1">Uncharacterized protein</fullName>
    </submittedName>
</protein>
<accession>A0A4P9UIU6</accession>
<name>A0A4P9UIU6_METBY</name>
<dbReference type="RefSeq" id="WP_017841268.1">
    <property type="nucleotide sequence ID" value="NZ_CP035467.1"/>
</dbReference>